<organism evidence="1 2">
    <name type="scientific">Stephania japonica</name>
    <dbReference type="NCBI Taxonomy" id="461633"/>
    <lineage>
        <taxon>Eukaryota</taxon>
        <taxon>Viridiplantae</taxon>
        <taxon>Streptophyta</taxon>
        <taxon>Embryophyta</taxon>
        <taxon>Tracheophyta</taxon>
        <taxon>Spermatophyta</taxon>
        <taxon>Magnoliopsida</taxon>
        <taxon>Ranunculales</taxon>
        <taxon>Menispermaceae</taxon>
        <taxon>Menispermoideae</taxon>
        <taxon>Cissampelideae</taxon>
        <taxon>Stephania</taxon>
    </lineage>
</organism>
<gene>
    <name evidence="1" type="ORF">Sjap_017862</name>
</gene>
<name>A0AAP0I6Y2_9MAGN</name>
<evidence type="ECO:0000313" key="2">
    <source>
        <dbReference type="Proteomes" id="UP001417504"/>
    </source>
</evidence>
<dbReference type="Proteomes" id="UP001417504">
    <property type="component" value="Unassembled WGS sequence"/>
</dbReference>
<dbReference type="AlphaFoldDB" id="A0AAP0I6Y2"/>
<keyword evidence="2" id="KW-1185">Reference proteome</keyword>
<comment type="caution">
    <text evidence="1">The sequence shown here is derived from an EMBL/GenBank/DDBJ whole genome shotgun (WGS) entry which is preliminary data.</text>
</comment>
<proteinExistence type="predicted"/>
<accession>A0AAP0I6Y2</accession>
<reference evidence="1 2" key="1">
    <citation type="submission" date="2024-01" db="EMBL/GenBank/DDBJ databases">
        <title>Genome assemblies of Stephania.</title>
        <authorList>
            <person name="Yang L."/>
        </authorList>
    </citation>
    <scope>NUCLEOTIDE SEQUENCE [LARGE SCALE GENOMIC DNA]</scope>
    <source>
        <strain evidence="1">QJT</strain>
        <tissue evidence="1">Leaf</tissue>
    </source>
</reference>
<evidence type="ECO:0000313" key="1">
    <source>
        <dbReference type="EMBL" id="KAK9109802.1"/>
    </source>
</evidence>
<dbReference type="EMBL" id="JBBNAE010000007">
    <property type="protein sequence ID" value="KAK9109802.1"/>
    <property type="molecule type" value="Genomic_DNA"/>
</dbReference>
<protein>
    <submittedName>
        <fullName evidence="1">Uncharacterized protein</fullName>
    </submittedName>
</protein>
<sequence length="60" mass="6940">MVFNFLKNMYFPKEDQMIANLGNRSSLAWRSILAGREILNNDLHRRVGNGRDMHMGCSRG</sequence>